<feature type="region of interest" description="Disordered" evidence="1">
    <location>
        <begin position="1"/>
        <end position="25"/>
    </location>
</feature>
<evidence type="ECO:0000313" key="2">
    <source>
        <dbReference type="EMBL" id="MCB8883951.1"/>
    </source>
</evidence>
<feature type="compositionally biased region" description="Basic and acidic residues" evidence="1">
    <location>
        <begin position="1"/>
        <end position="10"/>
    </location>
</feature>
<evidence type="ECO:0000313" key="3">
    <source>
        <dbReference type="Proteomes" id="UP000721844"/>
    </source>
</evidence>
<accession>A0A964E6U9</accession>
<organism evidence="2 3">
    <name type="scientific">Acidisoma cellulosilyticum</name>
    <dbReference type="NCBI Taxonomy" id="2802395"/>
    <lineage>
        <taxon>Bacteria</taxon>
        <taxon>Pseudomonadati</taxon>
        <taxon>Pseudomonadota</taxon>
        <taxon>Alphaproteobacteria</taxon>
        <taxon>Acetobacterales</taxon>
        <taxon>Acidocellaceae</taxon>
        <taxon>Acidisoma</taxon>
    </lineage>
</organism>
<protein>
    <submittedName>
        <fullName evidence="2">Uncharacterized protein</fullName>
    </submittedName>
</protein>
<comment type="caution">
    <text evidence="2">The sequence shown here is derived from an EMBL/GenBank/DDBJ whole genome shotgun (WGS) entry which is preliminary data.</text>
</comment>
<reference evidence="2 3" key="1">
    <citation type="journal article" date="2021" name="Microorganisms">
        <title>Acidisoma silvae sp. nov. and Acidisomacellulosilytica sp. nov., Two Acidophilic Bacteria Isolated from Decaying Wood, Hydrolyzing Cellulose and Producing Poly-3-hydroxybutyrate.</title>
        <authorList>
            <person name="Mieszkin S."/>
            <person name="Pouder E."/>
            <person name="Uroz S."/>
            <person name="Simon-Colin C."/>
            <person name="Alain K."/>
        </authorList>
    </citation>
    <scope>NUCLEOTIDE SEQUENCE [LARGE SCALE GENOMIC DNA]</scope>
    <source>
        <strain evidence="2 3">HW T5.17</strain>
    </source>
</reference>
<dbReference type="RefSeq" id="WP_227310692.1">
    <property type="nucleotide sequence ID" value="NZ_JAESVA010000019.1"/>
</dbReference>
<gene>
    <name evidence="2" type="ORF">ACELLULO517_27155</name>
</gene>
<dbReference type="EMBL" id="JAESVA010000019">
    <property type="protein sequence ID" value="MCB8883951.1"/>
    <property type="molecule type" value="Genomic_DNA"/>
</dbReference>
<name>A0A964E6U9_9PROT</name>
<dbReference type="Proteomes" id="UP000721844">
    <property type="component" value="Unassembled WGS sequence"/>
</dbReference>
<dbReference type="AlphaFoldDB" id="A0A964E6U9"/>
<keyword evidence="3" id="KW-1185">Reference proteome</keyword>
<evidence type="ECO:0000256" key="1">
    <source>
        <dbReference type="SAM" id="MobiDB-lite"/>
    </source>
</evidence>
<proteinExistence type="predicted"/>
<sequence length="102" mass="11552">MPEEPRKAARLDLSGFAPKGRAPALDPVQERASIEVGKRLGFDARAPVEKVDGRTLRRKNKSQMNMRLSLQTQNDFKRLVTEFDDADACLSHLIQLYRQSKA</sequence>